<feature type="transmembrane region" description="Helical" evidence="8">
    <location>
        <begin position="120"/>
        <end position="140"/>
    </location>
</feature>
<dbReference type="OrthoDB" id="148377at2"/>
<name>A0A837KGS1_9BACL</name>
<comment type="caution">
    <text evidence="10">The sequence shown here is derived from an EMBL/GenBank/DDBJ whole genome shotgun (WGS) entry which is preliminary data.</text>
</comment>
<dbReference type="InterPro" id="IPR004776">
    <property type="entry name" value="Mem_transp_PIN-like"/>
</dbReference>
<feature type="transmembrane region" description="Helical" evidence="8">
    <location>
        <begin position="186"/>
        <end position="208"/>
    </location>
</feature>
<feature type="transmembrane region" description="Helical" evidence="8">
    <location>
        <begin position="55"/>
        <end position="79"/>
    </location>
</feature>
<evidence type="ECO:0000313" key="12">
    <source>
        <dbReference type="Proteomes" id="UP000319498"/>
    </source>
</evidence>
<dbReference type="InterPro" id="IPR038770">
    <property type="entry name" value="Na+/solute_symporter_sf"/>
</dbReference>
<evidence type="ECO:0000256" key="4">
    <source>
        <dbReference type="ARBA" id="ARBA00022475"/>
    </source>
</evidence>
<feature type="transmembrane region" description="Helical" evidence="8">
    <location>
        <begin position="277"/>
        <end position="296"/>
    </location>
</feature>
<evidence type="ECO:0000256" key="8">
    <source>
        <dbReference type="SAM" id="Phobius"/>
    </source>
</evidence>
<feature type="transmembrane region" description="Helical" evidence="8">
    <location>
        <begin position="91"/>
        <end position="114"/>
    </location>
</feature>
<evidence type="ECO:0000256" key="1">
    <source>
        <dbReference type="ARBA" id="ARBA00004651"/>
    </source>
</evidence>
<dbReference type="GeneID" id="87588579"/>
<dbReference type="Pfam" id="PF03547">
    <property type="entry name" value="Mem_trans"/>
    <property type="match status" value="1"/>
</dbReference>
<dbReference type="Gene3D" id="1.20.1530.20">
    <property type="match status" value="2"/>
</dbReference>
<dbReference type="Proteomes" id="UP000035218">
    <property type="component" value="Unassembled WGS sequence"/>
</dbReference>
<proteinExistence type="inferred from homology"/>
<keyword evidence="3" id="KW-0813">Transport</keyword>
<dbReference type="PANTHER" id="PTHR36838">
    <property type="entry name" value="AUXIN EFFLUX CARRIER FAMILY PROTEIN"/>
    <property type="match status" value="1"/>
</dbReference>
<dbReference type="GO" id="GO:0005886">
    <property type="term" value="C:plasma membrane"/>
    <property type="evidence" value="ECO:0007669"/>
    <property type="project" value="UniProtKB-SubCell"/>
</dbReference>
<accession>A0A837KGS1</accession>
<keyword evidence="6 8" id="KW-1133">Transmembrane helix</keyword>
<evidence type="ECO:0000256" key="6">
    <source>
        <dbReference type="ARBA" id="ARBA00022989"/>
    </source>
</evidence>
<comment type="similarity">
    <text evidence="2">Belongs to the auxin efflux carrier (TC 2.A.69) family.</text>
</comment>
<dbReference type="EMBL" id="BJOL01000023">
    <property type="protein sequence ID" value="GED59862.1"/>
    <property type="molecule type" value="Genomic_DNA"/>
</dbReference>
<feature type="transmembrane region" description="Helical" evidence="8">
    <location>
        <begin position="161"/>
        <end position="180"/>
    </location>
</feature>
<keyword evidence="4" id="KW-1003">Cell membrane</keyword>
<sequence length="297" mass="32588">MIFVEVILPVLLIFLSGYILQRIFKMDLKPISSLAIYILSTALVFRTFYKTQLDLQLFYIVVISLLLLAALVVITQLTARMFKYDKQQESALMLATAFMNSGNYGTPIILFAFGEAGFTYAVQIMVLHSIMMGVFGVYFASRGGNGMVTAIKAIFKQPSNYAVVLAILLQQLQIVIPQSYYQAIDLVAQAAIPVVMLILGMQLANVSAKALEWQGLSAASVIRLVASPLLAYLICLLFPIDPLLQKVLVVLAAMPSAATTAIYAIQFNMRPQFVSSSVLVTTVISIGTLTFLLNILH</sequence>
<dbReference type="RefSeq" id="WP_047074246.1">
    <property type="nucleotide sequence ID" value="NZ_BJOL01000023.1"/>
</dbReference>
<dbReference type="Proteomes" id="UP000319498">
    <property type="component" value="Unassembled WGS sequence"/>
</dbReference>
<feature type="transmembrane region" description="Helical" evidence="8">
    <location>
        <begin position="6"/>
        <end position="24"/>
    </location>
</feature>
<organism evidence="10 11">
    <name type="scientific">Brevibacillus formosus</name>
    <dbReference type="NCBI Taxonomy" id="54913"/>
    <lineage>
        <taxon>Bacteria</taxon>
        <taxon>Bacillati</taxon>
        <taxon>Bacillota</taxon>
        <taxon>Bacilli</taxon>
        <taxon>Bacillales</taxon>
        <taxon>Paenibacillaceae</taxon>
        <taxon>Brevibacillus</taxon>
    </lineage>
</organism>
<protein>
    <submittedName>
        <fullName evidence="9">Membrane protein</fullName>
    </submittedName>
    <submittedName>
        <fullName evidence="10">Transporter</fullName>
    </submittedName>
</protein>
<dbReference type="EMBL" id="LDCN01000011">
    <property type="protein sequence ID" value="KLH96302.1"/>
    <property type="molecule type" value="Genomic_DNA"/>
</dbReference>
<dbReference type="PANTHER" id="PTHR36838:SF1">
    <property type="entry name" value="SLR1864 PROTEIN"/>
    <property type="match status" value="1"/>
</dbReference>
<evidence type="ECO:0000313" key="10">
    <source>
        <dbReference type="EMBL" id="KLH96302.1"/>
    </source>
</evidence>
<keyword evidence="12" id="KW-1185">Reference proteome</keyword>
<evidence type="ECO:0000313" key="9">
    <source>
        <dbReference type="EMBL" id="GED59862.1"/>
    </source>
</evidence>
<evidence type="ECO:0000256" key="5">
    <source>
        <dbReference type="ARBA" id="ARBA00022692"/>
    </source>
</evidence>
<feature type="transmembrane region" description="Helical" evidence="8">
    <location>
        <begin position="246"/>
        <end position="265"/>
    </location>
</feature>
<evidence type="ECO:0000256" key="7">
    <source>
        <dbReference type="ARBA" id="ARBA00023136"/>
    </source>
</evidence>
<comment type="subcellular location">
    <subcellularLocation>
        <location evidence="1">Cell membrane</location>
        <topology evidence="1">Multi-pass membrane protein</topology>
    </subcellularLocation>
</comment>
<reference evidence="10 11" key="1">
    <citation type="submission" date="2015-05" db="EMBL/GenBank/DDBJ databases">
        <title>Genome sequencing project for genomic taxonomy and phylogenomics of Bacillus-like bacteria.</title>
        <authorList>
            <person name="Liu B."/>
            <person name="Wang J."/>
            <person name="Zhu Y."/>
            <person name="Liu G."/>
            <person name="Chen Q."/>
            <person name="Chen Z."/>
            <person name="Lan J."/>
            <person name="Che J."/>
            <person name="Ge C."/>
            <person name="Shi H."/>
            <person name="Pan Z."/>
            <person name="Liu X."/>
        </authorList>
    </citation>
    <scope>NUCLEOTIDE SEQUENCE [LARGE SCALE GENOMIC DNA]</scope>
    <source>
        <strain evidence="10 11">DSM 9885</strain>
    </source>
</reference>
<dbReference type="GO" id="GO:0055085">
    <property type="term" value="P:transmembrane transport"/>
    <property type="evidence" value="ECO:0007669"/>
    <property type="project" value="InterPro"/>
</dbReference>
<keyword evidence="5 8" id="KW-0812">Transmembrane</keyword>
<evidence type="ECO:0000256" key="3">
    <source>
        <dbReference type="ARBA" id="ARBA00022448"/>
    </source>
</evidence>
<dbReference type="AlphaFoldDB" id="A0A837KGS1"/>
<evidence type="ECO:0000313" key="11">
    <source>
        <dbReference type="Proteomes" id="UP000035218"/>
    </source>
</evidence>
<keyword evidence="7 8" id="KW-0472">Membrane</keyword>
<reference evidence="9 12" key="2">
    <citation type="submission" date="2019-06" db="EMBL/GenBank/DDBJ databases">
        <title>Whole genome shotgun sequence of Brevibacillus formosus NBRC 15716.</title>
        <authorList>
            <person name="Hosoyama A."/>
            <person name="Uohara A."/>
            <person name="Ohji S."/>
            <person name="Ichikawa N."/>
        </authorList>
    </citation>
    <scope>NUCLEOTIDE SEQUENCE [LARGE SCALE GENOMIC DNA]</scope>
    <source>
        <strain evidence="9 12">NBRC 15716</strain>
    </source>
</reference>
<gene>
    <name evidence="10" type="ORF">AA984_26415</name>
    <name evidence="9" type="ORF">BFO01nite_39940</name>
</gene>
<feature type="transmembrane region" description="Helical" evidence="8">
    <location>
        <begin position="220"/>
        <end position="240"/>
    </location>
</feature>
<evidence type="ECO:0000256" key="2">
    <source>
        <dbReference type="ARBA" id="ARBA00010145"/>
    </source>
</evidence>